<keyword evidence="4 7" id="KW-0862">Zinc</keyword>
<keyword evidence="3 7" id="KW-0863">Zinc-finger</keyword>
<feature type="domain" description="Toprim" evidence="8">
    <location>
        <begin position="82"/>
        <end position="177"/>
    </location>
</feature>
<dbReference type="GO" id="GO:0008270">
    <property type="term" value="F:zinc ion binding"/>
    <property type="evidence" value="ECO:0007669"/>
    <property type="project" value="UniProtKB-KW"/>
</dbReference>
<name>A0A0G1X795_UNCK3</name>
<evidence type="ECO:0000313" key="10">
    <source>
        <dbReference type="Proteomes" id="UP000034913"/>
    </source>
</evidence>
<dbReference type="InterPro" id="IPR006171">
    <property type="entry name" value="TOPRIM_dom"/>
</dbReference>
<keyword evidence="2 7" id="KW-0227">DNA damage</keyword>
<dbReference type="PROSITE" id="PS50880">
    <property type="entry name" value="TOPRIM"/>
    <property type="match status" value="1"/>
</dbReference>
<dbReference type="HAMAP" id="MF_00017">
    <property type="entry name" value="RecR"/>
    <property type="match status" value="1"/>
</dbReference>
<accession>A0A0G1X795</accession>
<dbReference type="Gene3D" id="3.30.60.80">
    <property type="match status" value="1"/>
</dbReference>
<dbReference type="SMART" id="SM00493">
    <property type="entry name" value="TOPRIM"/>
    <property type="match status" value="1"/>
</dbReference>
<dbReference type="Gene3D" id="3.40.1360.10">
    <property type="match status" value="1"/>
</dbReference>
<protein>
    <recommendedName>
        <fullName evidence="7">Recombination protein RecR</fullName>
    </recommendedName>
</protein>
<evidence type="ECO:0000256" key="2">
    <source>
        <dbReference type="ARBA" id="ARBA00022763"/>
    </source>
</evidence>
<evidence type="ECO:0000259" key="8">
    <source>
        <dbReference type="PROSITE" id="PS50880"/>
    </source>
</evidence>
<dbReference type="GO" id="GO:0003677">
    <property type="term" value="F:DNA binding"/>
    <property type="evidence" value="ECO:0007669"/>
    <property type="project" value="UniProtKB-UniRule"/>
</dbReference>
<keyword evidence="5 7" id="KW-0233">DNA recombination</keyword>
<comment type="function">
    <text evidence="7">May play a role in DNA repair. It seems to be involved in an RecBC-independent recombinational process of DNA repair. It may act with RecF and RecO.</text>
</comment>
<dbReference type="SUPFAM" id="SSF111304">
    <property type="entry name" value="Recombination protein RecR"/>
    <property type="match status" value="1"/>
</dbReference>
<dbReference type="AlphaFoldDB" id="A0A0G1X795"/>
<keyword evidence="6 7" id="KW-0234">DNA repair</keyword>
<dbReference type="InterPro" id="IPR034137">
    <property type="entry name" value="TOPRIM_RecR"/>
</dbReference>
<dbReference type="GO" id="GO:0006281">
    <property type="term" value="P:DNA repair"/>
    <property type="evidence" value="ECO:0007669"/>
    <property type="project" value="UniProtKB-UniRule"/>
</dbReference>
<sequence>MSNTLPKSIERLIVSLSQLPGIGPKTASRLVFYLIRNNQVDLRGLGEAVTGLKDDLVYCGVCHNIADSDPCVICADKHRQSGMLCVVEEPLDVLALERAGFTGLYHVLGGSISPLEGVGPNELQINSLVERLKANSQIKEVIIATNPDVEGEATAAYLIKLLQNLPVSITRIARGLPMGGDLEYADELTLSRALEGRNPINLNAKV</sequence>
<dbReference type="Pfam" id="PF21175">
    <property type="entry name" value="RecR_C"/>
    <property type="match status" value="1"/>
</dbReference>
<dbReference type="InterPro" id="IPR015967">
    <property type="entry name" value="Rcmb_RecR_Znf"/>
</dbReference>
<dbReference type="Gene3D" id="6.10.250.240">
    <property type="match status" value="1"/>
</dbReference>
<comment type="similarity">
    <text evidence="7">Belongs to the RecR family.</text>
</comment>
<dbReference type="Gene3D" id="1.10.8.420">
    <property type="entry name" value="RecR Domain 1"/>
    <property type="match status" value="1"/>
</dbReference>
<evidence type="ECO:0000256" key="6">
    <source>
        <dbReference type="ARBA" id="ARBA00023204"/>
    </source>
</evidence>
<keyword evidence="1 7" id="KW-0479">Metal-binding</keyword>
<dbReference type="Pfam" id="PF21176">
    <property type="entry name" value="RecR_HhH"/>
    <property type="match status" value="1"/>
</dbReference>
<evidence type="ECO:0000256" key="7">
    <source>
        <dbReference type="HAMAP-Rule" id="MF_00017"/>
    </source>
</evidence>
<comment type="caution">
    <text evidence="9">The sequence shown here is derived from an EMBL/GenBank/DDBJ whole genome shotgun (WGS) entry which is preliminary data.</text>
</comment>
<proteinExistence type="inferred from homology"/>
<dbReference type="PROSITE" id="PS01300">
    <property type="entry name" value="RECR"/>
    <property type="match status" value="1"/>
</dbReference>
<dbReference type="InterPro" id="IPR000093">
    <property type="entry name" value="DNA_Rcmb_RecR"/>
</dbReference>
<dbReference type="Pfam" id="PF02132">
    <property type="entry name" value="RecR_ZnF"/>
    <property type="match status" value="1"/>
</dbReference>
<dbReference type="PATRIC" id="fig|1620414.3.peg.417"/>
<evidence type="ECO:0000256" key="5">
    <source>
        <dbReference type="ARBA" id="ARBA00023172"/>
    </source>
</evidence>
<evidence type="ECO:0000313" key="9">
    <source>
        <dbReference type="EMBL" id="KKW26856.1"/>
    </source>
</evidence>
<evidence type="ECO:0000256" key="1">
    <source>
        <dbReference type="ARBA" id="ARBA00022723"/>
    </source>
</evidence>
<dbReference type="Pfam" id="PF13662">
    <property type="entry name" value="Toprim_4"/>
    <property type="match status" value="1"/>
</dbReference>
<dbReference type="CDD" id="cd01025">
    <property type="entry name" value="TOPRIM_recR"/>
    <property type="match status" value="1"/>
</dbReference>
<dbReference type="PANTHER" id="PTHR30446:SF0">
    <property type="entry name" value="RECOMBINATION PROTEIN RECR"/>
    <property type="match status" value="1"/>
</dbReference>
<organism evidence="9 10">
    <name type="scientific">candidate division Kazan bacterium GW2011_GWB1_52_7</name>
    <dbReference type="NCBI Taxonomy" id="1620414"/>
    <lineage>
        <taxon>Bacteria</taxon>
        <taxon>Bacteria division Kazan-3B-28</taxon>
    </lineage>
</organism>
<dbReference type="Proteomes" id="UP000034913">
    <property type="component" value="Unassembled WGS sequence"/>
</dbReference>
<feature type="zinc finger region" description="C4-type" evidence="7">
    <location>
        <begin position="59"/>
        <end position="74"/>
    </location>
</feature>
<evidence type="ECO:0000256" key="4">
    <source>
        <dbReference type="ARBA" id="ARBA00022833"/>
    </source>
</evidence>
<dbReference type="NCBIfam" id="TIGR00615">
    <property type="entry name" value="recR"/>
    <property type="match status" value="1"/>
</dbReference>
<gene>
    <name evidence="7" type="primary">recR</name>
    <name evidence="9" type="ORF">VF00_C0002G0181</name>
</gene>
<dbReference type="GO" id="GO:0006310">
    <property type="term" value="P:DNA recombination"/>
    <property type="evidence" value="ECO:0007669"/>
    <property type="project" value="UniProtKB-UniRule"/>
</dbReference>
<dbReference type="InterPro" id="IPR023627">
    <property type="entry name" value="Rcmb_RecR"/>
</dbReference>
<dbReference type="PANTHER" id="PTHR30446">
    <property type="entry name" value="RECOMBINATION PROTEIN RECR"/>
    <property type="match status" value="1"/>
</dbReference>
<reference evidence="9 10" key="1">
    <citation type="journal article" date="2015" name="Nature">
        <title>rRNA introns, odd ribosomes, and small enigmatic genomes across a large radiation of phyla.</title>
        <authorList>
            <person name="Brown C.T."/>
            <person name="Hug L.A."/>
            <person name="Thomas B.C."/>
            <person name="Sharon I."/>
            <person name="Castelle C.J."/>
            <person name="Singh A."/>
            <person name="Wilkins M.J."/>
            <person name="Williams K.H."/>
            <person name="Banfield J.F."/>
        </authorList>
    </citation>
    <scope>NUCLEOTIDE SEQUENCE [LARGE SCALE GENOMIC DNA]</scope>
</reference>
<dbReference type="EMBL" id="LCRB01000002">
    <property type="protein sequence ID" value="KKW26856.1"/>
    <property type="molecule type" value="Genomic_DNA"/>
</dbReference>
<evidence type="ECO:0000256" key="3">
    <source>
        <dbReference type="ARBA" id="ARBA00022771"/>
    </source>
</evidence>